<dbReference type="GeneID" id="5974965"/>
<evidence type="ECO:0000256" key="1">
    <source>
        <dbReference type="SAM" id="Phobius"/>
    </source>
</evidence>
<dbReference type="InParanoid" id="Q0UKH3"/>
<dbReference type="RefSeq" id="XP_001798072.1">
    <property type="nucleotide sequence ID" value="XM_001798020.1"/>
</dbReference>
<accession>Q0UKH3</accession>
<dbReference type="VEuPathDB" id="FungiDB:JI435_077410"/>
<keyword evidence="1" id="KW-0812">Transmembrane</keyword>
<keyword evidence="1" id="KW-0472">Membrane</keyword>
<reference evidence="3" key="1">
    <citation type="journal article" date="2007" name="Plant Cell">
        <title>Dothideomycete-plant interactions illuminated by genome sequencing and EST analysis of the wheat pathogen Stagonospora nodorum.</title>
        <authorList>
            <person name="Hane J.K."/>
            <person name="Lowe R.G."/>
            <person name="Solomon P.S."/>
            <person name="Tan K.C."/>
            <person name="Schoch C.L."/>
            <person name="Spatafora J.W."/>
            <person name="Crous P.W."/>
            <person name="Kodira C."/>
            <person name="Birren B.W."/>
            <person name="Galagan J.E."/>
            <person name="Torriani S.F."/>
            <person name="McDonald B.A."/>
            <person name="Oliver R.P."/>
        </authorList>
    </citation>
    <scope>NUCLEOTIDE SEQUENCE [LARGE SCALE GENOMIC DNA]</scope>
    <source>
        <strain evidence="3">SN15 / ATCC MYA-4574 / FGSC 10173</strain>
    </source>
</reference>
<feature type="transmembrane region" description="Helical" evidence="1">
    <location>
        <begin position="6"/>
        <end position="29"/>
    </location>
</feature>
<name>Q0UKH3_PHANO</name>
<gene>
    <name evidence="2" type="ORF">SNOG_07741</name>
</gene>
<dbReference type="Proteomes" id="UP000001055">
    <property type="component" value="Unassembled WGS sequence"/>
</dbReference>
<evidence type="ECO:0000313" key="3">
    <source>
        <dbReference type="Proteomes" id="UP000001055"/>
    </source>
</evidence>
<dbReference type="HOGENOM" id="CLU_2184899_0_0_1"/>
<dbReference type="AlphaFoldDB" id="Q0UKH3"/>
<sequence>MDNELKLPILILIVLTVFGLALVGCICYMDPDHIMMRIIRFLFFEGGAVVIQRNFRANEITIIGGAAVMSVTIAAEDASIPRDIDMLKVYTRRSRPSHVHTQLVHHRRA</sequence>
<evidence type="ECO:0000313" key="2">
    <source>
        <dbReference type="EMBL" id="EAT85207.1"/>
    </source>
</evidence>
<dbReference type="PROSITE" id="PS51257">
    <property type="entry name" value="PROKAR_LIPOPROTEIN"/>
    <property type="match status" value="1"/>
</dbReference>
<dbReference type="KEGG" id="pno:SNOG_07741"/>
<protein>
    <submittedName>
        <fullName evidence="2">Uncharacterized protein</fullName>
    </submittedName>
</protein>
<proteinExistence type="predicted"/>
<dbReference type="EMBL" id="CH445335">
    <property type="protein sequence ID" value="EAT85207.1"/>
    <property type="molecule type" value="Genomic_DNA"/>
</dbReference>
<organism evidence="2 3">
    <name type="scientific">Phaeosphaeria nodorum (strain SN15 / ATCC MYA-4574 / FGSC 10173)</name>
    <name type="common">Glume blotch fungus</name>
    <name type="synonym">Parastagonospora nodorum</name>
    <dbReference type="NCBI Taxonomy" id="321614"/>
    <lineage>
        <taxon>Eukaryota</taxon>
        <taxon>Fungi</taxon>
        <taxon>Dikarya</taxon>
        <taxon>Ascomycota</taxon>
        <taxon>Pezizomycotina</taxon>
        <taxon>Dothideomycetes</taxon>
        <taxon>Pleosporomycetidae</taxon>
        <taxon>Pleosporales</taxon>
        <taxon>Pleosporineae</taxon>
        <taxon>Phaeosphaeriaceae</taxon>
        <taxon>Parastagonospora</taxon>
    </lineage>
</organism>
<keyword evidence="1" id="KW-1133">Transmembrane helix</keyword>